<accession>A0A178HH22</accession>
<dbReference type="GeneID" id="86970717"/>
<organism evidence="1 2">
    <name type="scientific">Aerococcus urinae</name>
    <dbReference type="NCBI Taxonomy" id="1376"/>
    <lineage>
        <taxon>Bacteria</taxon>
        <taxon>Bacillati</taxon>
        <taxon>Bacillota</taxon>
        <taxon>Bacilli</taxon>
        <taxon>Lactobacillales</taxon>
        <taxon>Aerococcaceae</taxon>
        <taxon>Aerococcus</taxon>
    </lineage>
</organism>
<proteinExistence type="predicted"/>
<comment type="caution">
    <text evidence="1">The sequence shown here is derived from an EMBL/GenBank/DDBJ whole genome shotgun (WGS) entry which is preliminary data.</text>
</comment>
<reference evidence="1 2" key="1">
    <citation type="submission" date="2018-04" db="EMBL/GenBank/DDBJ databases">
        <title>Aerococcus urinae genomes.</title>
        <authorList>
            <person name="Hilt E."/>
            <person name="Gilbert N.M."/>
            <person name="Thomas-White K."/>
            <person name="Putonti C."/>
            <person name="Lewis A.L."/>
            <person name="Visck K.L."/>
            <person name="Wolfe A.J."/>
        </authorList>
    </citation>
    <scope>NUCLEOTIDE SEQUENCE [LARGE SCALE GENOMIC DNA]</scope>
    <source>
        <strain evidence="1 2">UMB7480</strain>
    </source>
</reference>
<name>A0A178HH22_9LACT</name>
<sequence>MKYLSGQFALNIPCKLETYGDWHILALDWSKPDFKESDNSVFGDYGIEDNKKLPYHTGTYFVANHLRAILDLLDDGYVKYLVGMKNDFIGTDQYNDEFFGQVYLLKNNKHWQEIYTLLLREFGLEWYAYVYVKESLNN</sequence>
<evidence type="ECO:0000313" key="2">
    <source>
        <dbReference type="Proteomes" id="UP000251923"/>
    </source>
</evidence>
<gene>
    <name evidence="1" type="ORF">DBT54_01140</name>
</gene>
<dbReference type="Proteomes" id="UP000251923">
    <property type="component" value="Unassembled WGS sequence"/>
</dbReference>
<dbReference type="EMBL" id="QMHM01000002">
    <property type="protein sequence ID" value="RAV81038.1"/>
    <property type="molecule type" value="Genomic_DNA"/>
</dbReference>
<dbReference type="AlphaFoldDB" id="A0A178HH22"/>
<evidence type="ECO:0000313" key="1">
    <source>
        <dbReference type="EMBL" id="RAV81038.1"/>
    </source>
</evidence>
<protein>
    <submittedName>
        <fullName evidence="1">Uncharacterized protein</fullName>
    </submittedName>
</protein>
<dbReference type="RefSeq" id="WP_064292440.1">
    <property type="nucleotide sequence ID" value="NZ_JASODG010000001.1"/>
</dbReference>